<dbReference type="EMBL" id="CP144694">
    <property type="protein sequence ID" value="WVZ03080.1"/>
    <property type="molecule type" value="Genomic_DNA"/>
</dbReference>
<feature type="region of interest" description="Disordered" evidence="1">
    <location>
        <begin position="51"/>
        <end position="106"/>
    </location>
</feature>
<feature type="compositionally biased region" description="Polar residues" evidence="1">
    <location>
        <begin position="51"/>
        <end position="70"/>
    </location>
</feature>
<protein>
    <submittedName>
        <fullName evidence="2">Uncharacterized protein</fullName>
    </submittedName>
</protein>
<sequence>MRMQNSIWLRAPSPSKSPSMSMHNRSSSLTSKPSKKVLTFKLSNVMRPMFTSMSKRNPSQSSPMNPSTPSLAIMEGKESSKSKASPSSMVERKYNKSERNEDKEKLRFGSGLEEKNHEQEGIEGVTRWKNYISIKKMRKKQIVKVNSLECVLSYVASCGLRWDTTHPLHWTVETLVSFVEDALLLFYHSRV</sequence>
<dbReference type="AlphaFoldDB" id="A0AAQ3N5H0"/>
<feature type="compositionally biased region" description="Low complexity" evidence="1">
    <location>
        <begin position="12"/>
        <end position="31"/>
    </location>
</feature>
<keyword evidence="3" id="KW-1185">Reference proteome</keyword>
<dbReference type="Proteomes" id="UP001374535">
    <property type="component" value="Chromosome 7"/>
</dbReference>
<organism evidence="2 3">
    <name type="scientific">Vigna mungo</name>
    <name type="common">Black gram</name>
    <name type="synonym">Phaseolus mungo</name>
    <dbReference type="NCBI Taxonomy" id="3915"/>
    <lineage>
        <taxon>Eukaryota</taxon>
        <taxon>Viridiplantae</taxon>
        <taxon>Streptophyta</taxon>
        <taxon>Embryophyta</taxon>
        <taxon>Tracheophyta</taxon>
        <taxon>Spermatophyta</taxon>
        <taxon>Magnoliopsida</taxon>
        <taxon>eudicotyledons</taxon>
        <taxon>Gunneridae</taxon>
        <taxon>Pentapetalae</taxon>
        <taxon>rosids</taxon>
        <taxon>fabids</taxon>
        <taxon>Fabales</taxon>
        <taxon>Fabaceae</taxon>
        <taxon>Papilionoideae</taxon>
        <taxon>50 kb inversion clade</taxon>
        <taxon>NPAAA clade</taxon>
        <taxon>indigoferoid/millettioid clade</taxon>
        <taxon>Phaseoleae</taxon>
        <taxon>Vigna</taxon>
    </lineage>
</organism>
<evidence type="ECO:0000313" key="3">
    <source>
        <dbReference type="Proteomes" id="UP001374535"/>
    </source>
</evidence>
<feature type="compositionally biased region" description="Basic and acidic residues" evidence="1">
    <location>
        <begin position="90"/>
        <end position="106"/>
    </location>
</feature>
<gene>
    <name evidence="2" type="ORF">V8G54_023886</name>
</gene>
<feature type="region of interest" description="Disordered" evidence="1">
    <location>
        <begin position="1"/>
        <end position="37"/>
    </location>
</feature>
<proteinExistence type="predicted"/>
<evidence type="ECO:0000256" key="1">
    <source>
        <dbReference type="SAM" id="MobiDB-lite"/>
    </source>
</evidence>
<reference evidence="2 3" key="1">
    <citation type="journal article" date="2023" name="Life. Sci Alliance">
        <title>Evolutionary insights into 3D genome organization and epigenetic landscape of Vigna mungo.</title>
        <authorList>
            <person name="Junaid A."/>
            <person name="Singh B."/>
            <person name="Bhatia S."/>
        </authorList>
    </citation>
    <scope>NUCLEOTIDE SEQUENCE [LARGE SCALE GENOMIC DNA]</scope>
    <source>
        <strain evidence="2">Urdbean</strain>
    </source>
</reference>
<accession>A0AAQ3N5H0</accession>
<name>A0AAQ3N5H0_VIGMU</name>
<evidence type="ECO:0000313" key="2">
    <source>
        <dbReference type="EMBL" id="WVZ03080.1"/>
    </source>
</evidence>